<dbReference type="STRING" id="472759.Nhal_2852"/>
<comment type="similarity">
    <text evidence="2">Belongs to the autoinducer-2 exporter (AI-2E) (TC 2.A.86) family.</text>
</comment>
<evidence type="ECO:0000256" key="6">
    <source>
        <dbReference type="ARBA" id="ARBA00022989"/>
    </source>
</evidence>
<dbReference type="OrthoDB" id="5761230at2"/>
<sequence>MPGDQRLKSPPWHQRHLWQIVPVRDVLWILLGVFLLWFGYQLRAIFIPLLLAFALAYLFDPLFRWGERYYKLPRPVTISLILILLVVGGMSLLAWLGPELLKQFAELLRGLTHYLQILTLKYDLDPLRTLETQLGKWVQRMEENPVRFVIENTEILLTGTTQAVTVVGRVLGTTTYMGAMILLVPFYFFFIAWHFGSIMDKIKGLIPVKKKEQTLAIAKEMDEAVAAFFRGRLVVSLITAGLFSISWSPLLADVPYWLILGISGGLLNFIPYAAALAWLAALIFKGLEIGFGNGFQLWAVIIWPSLAYGIVQFIDGWLLTPWIQGRNLNLSTITVIIVVLIGGTVGGIYGLLLCIPIAACAKILFTELILPRLHQWAEEH</sequence>
<gene>
    <name evidence="9" type="ordered locus">Nhal_2852</name>
</gene>
<dbReference type="InterPro" id="IPR002549">
    <property type="entry name" value="AI-2E-like"/>
</dbReference>
<dbReference type="PANTHER" id="PTHR21716:SF53">
    <property type="entry name" value="PERMEASE PERM-RELATED"/>
    <property type="match status" value="1"/>
</dbReference>
<keyword evidence="3" id="KW-0813">Transport</keyword>
<feature type="transmembrane region" description="Helical" evidence="8">
    <location>
        <begin position="45"/>
        <end position="63"/>
    </location>
</feature>
<comment type="subcellular location">
    <subcellularLocation>
        <location evidence="1">Cell membrane</location>
        <topology evidence="1">Multi-pass membrane protein</topology>
    </subcellularLocation>
</comment>
<dbReference type="Proteomes" id="UP000001844">
    <property type="component" value="Chromosome"/>
</dbReference>
<dbReference type="KEGG" id="nhl:Nhal_2852"/>
<feature type="transmembrane region" description="Helical" evidence="8">
    <location>
        <begin position="295"/>
        <end position="314"/>
    </location>
</feature>
<keyword evidence="5 8" id="KW-0812">Transmembrane</keyword>
<dbReference type="EMBL" id="CP001798">
    <property type="protein sequence ID" value="ADE15917.1"/>
    <property type="molecule type" value="Genomic_DNA"/>
</dbReference>
<reference evidence="10" key="1">
    <citation type="submission" date="2010-04" db="EMBL/GenBank/DDBJ databases">
        <title>Complete genome sequence of Nitrosococcus halophilus Nc4, a salt-adapted, aerobic obligate ammonia-oxidizing sulfur purple bacterium.</title>
        <authorList>
            <consortium name="US DOE Joint Genome Institute"/>
            <person name="Campbell M.A."/>
            <person name="Malfatti S.A."/>
            <person name="Chain P.S.G."/>
            <person name="Heidelberg J.F."/>
            <person name="Ward B.B."/>
            <person name="Klotz M.G."/>
        </authorList>
    </citation>
    <scope>NUCLEOTIDE SEQUENCE [LARGE SCALE GENOMIC DNA]</scope>
    <source>
        <strain evidence="10">Nc4</strain>
    </source>
</reference>
<evidence type="ECO:0000313" key="10">
    <source>
        <dbReference type="Proteomes" id="UP000001844"/>
    </source>
</evidence>
<keyword evidence="4" id="KW-1003">Cell membrane</keyword>
<dbReference type="eggNOG" id="COG0628">
    <property type="taxonomic scope" value="Bacteria"/>
</dbReference>
<feature type="transmembrane region" description="Helical" evidence="8">
    <location>
        <begin position="256"/>
        <end position="283"/>
    </location>
</feature>
<protein>
    <recommendedName>
        <fullName evidence="11">Permease</fullName>
    </recommendedName>
</protein>
<dbReference type="HOGENOM" id="CLU_031275_8_1_6"/>
<evidence type="ECO:0000313" key="9">
    <source>
        <dbReference type="EMBL" id="ADE15917.1"/>
    </source>
</evidence>
<feature type="transmembrane region" description="Helical" evidence="8">
    <location>
        <begin position="176"/>
        <end position="195"/>
    </location>
</feature>
<proteinExistence type="inferred from homology"/>
<keyword evidence="6 8" id="KW-1133">Transmembrane helix</keyword>
<keyword evidence="10" id="KW-1185">Reference proteome</keyword>
<dbReference type="PANTHER" id="PTHR21716">
    <property type="entry name" value="TRANSMEMBRANE PROTEIN"/>
    <property type="match status" value="1"/>
</dbReference>
<evidence type="ECO:0000256" key="7">
    <source>
        <dbReference type="ARBA" id="ARBA00023136"/>
    </source>
</evidence>
<keyword evidence="7 8" id="KW-0472">Membrane</keyword>
<feature type="transmembrane region" description="Helical" evidence="8">
    <location>
        <begin position="334"/>
        <end position="365"/>
    </location>
</feature>
<evidence type="ECO:0000256" key="8">
    <source>
        <dbReference type="SAM" id="Phobius"/>
    </source>
</evidence>
<evidence type="ECO:0008006" key="11">
    <source>
        <dbReference type="Google" id="ProtNLM"/>
    </source>
</evidence>
<evidence type="ECO:0000256" key="4">
    <source>
        <dbReference type="ARBA" id="ARBA00022475"/>
    </source>
</evidence>
<dbReference type="GO" id="GO:0055085">
    <property type="term" value="P:transmembrane transport"/>
    <property type="evidence" value="ECO:0007669"/>
    <property type="project" value="TreeGrafter"/>
</dbReference>
<feature type="transmembrane region" description="Helical" evidence="8">
    <location>
        <begin position="75"/>
        <end position="96"/>
    </location>
</feature>
<accession>D5BY06</accession>
<dbReference type="AlphaFoldDB" id="D5BY06"/>
<evidence type="ECO:0000256" key="5">
    <source>
        <dbReference type="ARBA" id="ARBA00022692"/>
    </source>
</evidence>
<dbReference type="Pfam" id="PF01594">
    <property type="entry name" value="AI-2E_transport"/>
    <property type="match status" value="1"/>
</dbReference>
<organism evidence="9 10">
    <name type="scientific">Nitrosococcus halophilus (strain Nc4)</name>
    <dbReference type="NCBI Taxonomy" id="472759"/>
    <lineage>
        <taxon>Bacteria</taxon>
        <taxon>Pseudomonadati</taxon>
        <taxon>Pseudomonadota</taxon>
        <taxon>Gammaproteobacteria</taxon>
        <taxon>Chromatiales</taxon>
        <taxon>Chromatiaceae</taxon>
        <taxon>Nitrosococcus</taxon>
    </lineage>
</organism>
<name>D5BY06_NITHN</name>
<feature type="transmembrane region" description="Helical" evidence="8">
    <location>
        <begin position="229"/>
        <end position="250"/>
    </location>
</feature>
<evidence type="ECO:0000256" key="2">
    <source>
        <dbReference type="ARBA" id="ARBA00009773"/>
    </source>
</evidence>
<feature type="transmembrane region" description="Helical" evidence="8">
    <location>
        <begin position="21"/>
        <end position="39"/>
    </location>
</feature>
<dbReference type="GO" id="GO:0005886">
    <property type="term" value="C:plasma membrane"/>
    <property type="evidence" value="ECO:0007669"/>
    <property type="project" value="UniProtKB-SubCell"/>
</dbReference>
<evidence type="ECO:0000256" key="3">
    <source>
        <dbReference type="ARBA" id="ARBA00022448"/>
    </source>
</evidence>
<evidence type="ECO:0000256" key="1">
    <source>
        <dbReference type="ARBA" id="ARBA00004651"/>
    </source>
</evidence>